<evidence type="ECO:0000259" key="3">
    <source>
        <dbReference type="PROSITE" id="PS50157"/>
    </source>
</evidence>
<feature type="domain" description="C2H2-type" evidence="3">
    <location>
        <begin position="108"/>
        <end position="136"/>
    </location>
</feature>
<feature type="compositionally biased region" description="Low complexity" evidence="2">
    <location>
        <begin position="48"/>
        <end position="77"/>
    </location>
</feature>
<keyword evidence="1" id="KW-0479">Metal-binding</keyword>
<organism evidence="4 5">
    <name type="scientific">Lasius platythorax</name>
    <dbReference type="NCBI Taxonomy" id="488582"/>
    <lineage>
        <taxon>Eukaryota</taxon>
        <taxon>Metazoa</taxon>
        <taxon>Ecdysozoa</taxon>
        <taxon>Arthropoda</taxon>
        <taxon>Hexapoda</taxon>
        <taxon>Insecta</taxon>
        <taxon>Pterygota</taxon>
        <taxon>Neoptera</taxon>
        <taxon>Endopterygota</taxon>
        <taxon>Hymenoptera</taxon>
        <taxon>Apocrita</taxon>
        <taxon>Aculeata</taxon>
        <taxon>Formicoidea</taxon>
        <taxon>Formicidae</taxon>
        <taxon>Formicinae</taxon>
        <taxon>Lasius</taxon>
        <taxon>Lasius</taxon>
    </lineage>
</organism>
<dbReference type="EMBL" id="OZ034825">
    <property type="protein sequence ID" value="CAL1680047.1"/>
    <property type="molecule type" value="Genomic_DNA"/>
</dbReference>
<sequence>MRRSSQIVKFTHCFVSELLAAYWNEYSTQRETLVFHQSLDWKKTSSEQQQQQRRPQQQQRRPQQQQRRPQQQQLPQQDHICKNCGKSYKQRAALLRHFKYECGKSPRFQCPYCRYRTKHRCNMYTHIRHKHFGQKIFAIDLEAGN</sequence>
<dbReference type="Gene3D" id="3.30.160.60">
    <property type="entry name" value="Classic Zinc Finger"/>
    <property type="match status" value="1"/>
</dbReference>
<dbReference type="SMART" id="SM00355">
    <property type="entry name" value="ZnF_C2H2"/>
    <property type="match status" value="2"/>
</dbReference>
<accession>A0AAV2NIP9</accession>
<evidence type="ECO:0000256" key="1">
    <source>
        <dbReference type="PROSITE-ProRule" id="PRU00042"/>
    </source>
</evidence>
<reference evidence="4" key="1">
    <citation type="submission" date="2024-04" db="EMBL/GenBank/DDBJ databases">
        <authorList>
            <consortium name="Molecular Ecology Group"/>
        </authorList>
    </citation>
    <scope>NUCLEOTIDE SEQUENCE</scope>
</reference>
<name>A0AAV2NIP9_9HYME</name>
<evidence type="ECO:0000256" key="2">
    <source>
        <dbReference type="SAM" id="MobiDB-lite"/>
    </source>
</evidence>
<protein>
    <recommendedName>
        <fullName evidence="3">C2H2-type domain-containing protein</fullName>
    </recommendedName>
</protein>
<dbReference type="AlphaFoldDB" id="A0AAV2NIP9"/>
<keyword evidence="1" id="KW-0863">Zinc-finger</keyword>
<keyword evidence="5" id="KW-1185">Reference proteome</keyword>
<feature type="region of interest" description="Disordered" evidence="2">
    <location>
        <begin position="44"/>
        <end position="78"/>
    </location>
</feature>
<evidence type="ECO:0000313" key="4">
    <source>
        <dbReference type="EMBL" id="CAL1680047.1"/>
    </source>
</evidence>
<feature type="domain" description="C2H2-type" evidence="3">
    <location>
        <begin position="79"/>
        <end position="106"/>
    </location>
</feature>
<gene>
    <name evidence="4" type="ORF">LPLAT_LOCUS6136</name>
</gene>
<dbReference type="InterPro" id="IPR013087">
    <property type="entry name" value="Znf_C2H2_type"/>
</dbReference>
<dbReference type="GO" id="GO:0008270">
    <property type="term" value="F:zinc ion binding"/>
    <property type="evidence" value="ECO:0007669"/>
    <property type="project" value="UniProtKB-KW"/>
</dbReference>
<keyword evidence="1" id="KW-0862">Zinc</keyword>
<dbReference type="Proteomes" id="UP001497644">
    <property type="component" value="Chromosome 2"/>
</dbReference>
<dbReference type="InterPro" id="IPR036236">
    <property type="entry name" value="Znf_C2H2_sf"/>
</dbReference>
<dbReference type="SUPFAM" id="SSF57667">
    <property type="entry name" value="beta-beta-alpha zinc fingers"/>
    <property type="match status" value="1"/>
</dbReference>
<dbReference type="PROSITE" id="PS50157">
    <property type="entry name" value="ZINC_FINGER_C2H2_2"/>
    <property type="match status" value="2"/>
</dbReference>
<proteinExistence type="predicted"/>
<evidence type="ECO:0000313" key="5">
    <source>
        <dbReference type="Proteomes" id="UP001497644"/>
    </source>
</evidence>